<dbReference type="WBParaSite" id="PEQ_0001323501-mRNA-1">
    <property type="protein sequence ID" value="PEQ_0001323501-mRNA-1"/>
    <property type="gene ID" value="PEQ_0001323501"/>
</dbReference>
<evidence type="ECO:0000313" key="3">
    <source>
        <dbReference type="Proteomes" id="UP000887564"/>
    </source>
</evidence>
<dbReference type="Proteomes" id="UP000887564">
    <property type="component" value="Unplaced"/>
</dbReference>
<keyword evidence="1" id="KW-0472">Membrane</keyword>
<accession>A0A914S369</accession>
<dbReference type="PROSITE" id="PS50156">
    <property type="entry name" value="SSD"/>
    <property type="match status" value="1"/>
</dbReference>
<keyword evidence="1" id="KW-0812">Transmembrane</keyword>
<name>A0A914S369_PAREQ</name>
<dbReference type="InterPro" id="IPR003392">
    <property type="entry name" value="PTHD_SSD"/>
</dbReference>
<dbReference type="Pfam" id="PF02460">
    <property type="entry name" value="Patched"/>
    <property type="match status" value="1"/>
</dbReference>
<reference evidence="4" key="1">
    <citation type="submission" date="2022-11" db="UniProtKB">
        <authorList>
            <consortium name="WormBaseParasite"/>
        </authorList>
    </citation>
    <scope>IDENTIFICATION</scope>
</reference>
<dbReference type="GO" id="GO:0016020">
    <property type="term" value="C:membrane"/>
    <property type="evidence" value="ECO:0007669"/>
    <property type="project" value="InterPro"/>
</dbReference>
<feature type="transmembrane region" description="Helical" evidence="1">
    <location>
        <begin position="65"/>
        <end position="83"/>
    </location>
</feature>
<feature type="transmembrane region" description="Helical" evidence="1">
    <location>
        <begin position="34"/>
        <end position="58"/>
    </location>
</feature>
<protein>
    <submittedName>
        <fullName evidence="4">SSD domain-containing protein</fullName>
    </submittedName>
</protein>
<dbReference type="AlphaFoldDB" id="A0A914S369"/>
<keyword evidence="3" id="KW-1185">Reference proteome</keyword>
<evidence type="ECO:0000313" key="4">
    <source>
        <dbReference type="WBParaSite" id="PEQ_0001323501-mRNA-1"/>
    </source>
</evidence>
<organism evidence="3 4">
    <name type="scientific">Parascaris equorum</name>
    <name type="common">Equine roundworm</name>
    <dbReference type="NCBI Taxonomy" id="6256"/>
    <lineage>
        <taxon>Eukaryota</taxon>
        <taxon>Metazoa</taxon>
        <taxon>Ecdysozoa</taxon>
        <taxon>Nematoda</taxon>
        <taxon>Chromadorea</taxon>
        <taxon>Rhabditida</taxon>
        <taxon>Spirurina</taxon>
        <taxon>Ascaridomorpha</taxon>
        <taxon>Ascaridoidea</taxon>
        <taxon>Ascarididae</taxon>
        <taxon>Parascaris</taxon>
    </lineage>
</organism>
<evidence type="ECO:0000259" key="2">
    <source>
        <dbReference type="PROSITE" id="PS50156"/>
    </source>
</evidence>
<evidence type="ECO:0000256" key="1">
    <source>
        <dbReference type="SAM" id="Phobius"/>
    </source>
</evidence>
<proteinExistence type="predicted"/>
<keyword evidence="1" id="KW-1133">Transmembrane helix</keyword>
<dbReference type="InterPro" id="IPR000731">
    <property type="entry name" value="SSD"/>
</dbReference>
<sequence>MKDCRKGAALLAVFVLFAYTITSLSFNQFEWSKLALACAAIISPIIASITAIGFILLVGLHVNMLVLISPFLTLAIGIGESNLRAN</sequence>
<feature type="domain" description="SSD" evidence="2">
    <location>
        <begin position="7"/>
        <end position="86"/>
    </location>
</feature>